<gene>
    <name evidence="2" type="ORF">EJB05_09811</name>
</gene>
<dbReference type="EMBL" id="RWGY01000005">
    <property type="protein sequence ID" value="TVU43349.1"/>
    <property type="molecule type" value="Genomic_DNA"/>
</dbReference>
<evidence type="ECO:0000313" key="2">
    <source>
        <dbReference type="EMBL" id="TVU43349.1"/>
    </source>
</evidence>
<reference evidence="2 3" key="1">
    <citation type="journal article" date="2019" name="Sci. Rep.">
        <title>A high-quality genome of Eragrostis curvula grass provides insights into Poaceae evolution and supports new strategies to enhance forage quality.</title>
        <authorList>
            <person name="Carballo J."/>
            <person name="Santos B.A.C.M."/>
            <person name="Zappacosta D."/>
            <person name="Garbus I."/>
            <person name="Selva J.P."/>
            <person name="Gallo C.A."/>
            <person name="Diaz A."/>
            <person name="Albertini E."/>
            <person name="Caccamo M."/>
            <person name="Echenique V."/>
        </authorList>
    </citation>
    <scope>NUCLEOTIDE SEQUENCE [LARGE SCALE GENOMIC DNA]</scope>
    <source>
        <strain evidence="3">cv. Victoria</strain>
        <tissue evidence="2">Leaf</tissue>
    </source>
</reference>
<comment type="caution">
    <text evidence="2">The sequence shown here is derived from an EMBL/GenBank/DDBJ whole genome shotgun (WGS) entry which is preliminary data.</text>
</comment>
<dbReference type="Gramene" id="TVU43349">
    <property type="protein sequence ID" value="TVU43349"/>
    <property type="gene ID" value="EJB05_09811"/>
</dbReference>
<organism evidence="2 3">
    <name type="scientific">Eragrostis curvula</name>
    <name type="common">weeping love grass</name>
    <dbReference type="NCBI Taxonomy" id="38414"/>
    <lineage>
        <taxon>Eukaryota</taxon>
        <taxon>Viridiplantae</taxon>
        <taxon>Streptophyta</taxon>
        <taxon>Embryophyta</taxon>
        <taxon>Tracheophyta</taxon>
        <taxon>Spermatophyta</taxon>
        <taxon>Magnoliopsida</taxon>
        <taxon>Liliopsida</taxon>
        <taxon>Poales</taxon>
        <taxon>Poaceae</taxon>
        <taxon>PACMAD clade</taxon>
        <taxon>Chloridoideae</taxon>
        <taxon>Eragrostideae</taxon>
        <taxon>Eragrostidinae</taxon>
        <taxon>Eragrostis</taxon>
    </lineage>
</organism>
<dbReference type="AlphaFoldDB" id="A0A5J9W4Q8"/>
<sequence length="87" mass="9439">MKQRRRRARVLPDAGALSPASPLSVAEAAPSAASPQTSPAPHVTSGATQRYVLALEDSLEFIIGICEQTPSSTRHQHLRIIKQQMDH</sequence>
<protein>
    <submittedName>
        <fullName evidence="2">Uncharacterized protein</fullName>
    </submittedName>
</protein>
<feature type="non-terminal residue" evidence="2">
    <location>
        <position position="87"/>
    </location>
</feature>
<proteinExistence type="predicted"/>
<name>A0A5J9W4Q8_9POAL</name>
<feature type="compositionally biased region" description="Low complexity" evidence="1">
    <location>
        <begin position="11"/>
        <end position="41"/>
    </location>
</feature>
<evidence type="ECO:0000313" key="3">
    <source>
        <dbReference type="Proteomes" id="UP000324897"/>
    </source>
</evidence>
<dbReference type="Proteomes" id="UP000324897">
    <property type="component" value="Unassembled WGS sequence"/>
</dbReference>
<accession>A0A5J9W4Q8</accession>
<keyword evidence="3" id="KW-1185">Reference proteome</keyword>
<evidence type="ECO:0000256" key="1">
    <source>
        <dbReference type="SAM" id="MobiDB-lite"/>
    </source>
</evidence>
<feature type="region of interest" description="Disordered" evidence="1">
    <location>
        <begin position="1"/>
        <end position="44"/>
    </location>
</feature>